<proteinExistence type="predicted"/>
<accession>A0A166QJC0</accession>
<dbReference type="AlphaFoldDB" id="A0A166QJC0"/>
<keyword evidence="2" id="KW-1185">Reference proteome</keyword>
<gene>
    <name evidence="1" type="ORF">FIBSPDRAFT_854049</name>
</gene>
<dbReference type="EMBL" id="KV417510">
    <property type="protein sequence ID" value="KZP27221.1"/>
    <property type="molecule type" value="Genomic_DNA"/>
</dbReference>
<evidence type="ECO:0000313" key="2">
    <source>
        <dbReference type="Proteomes" id="UP000076532"/>
    </source>
</evidence>
<dbReference type="Proteomes" id="UP000076532">
    <property type="component" value="Unassembled WGS sequence"/>
</dbReference>
<name>A0A166QJC0_9AGAM</name>
<sequence>MGRRGKMVTASSAHVVKLLNRELCWGDHSPNPATYRPQLPNSTNTYMACTLHV</sequence>
<evidence type="ECO:0000313" key="1">
    <source>
        <dbReference type="EMBL" id="KZP27221.1"/>
    </source>
</evidence>
<organism evidence="1 2">
    <name type="scientific">Athelia psychrophila</name>
    <dbReference type="NCBI Taxonomy" id="1759441"/>
    <lineage>
        <taxon>Eukaryota</taxon>
        <taxon>Fungi</taxon>
        <taxon>Dikarya</taxon>
        <taxon>Basidiomycota</taxon>
        <taxon>Agaricomycotina</taxon>
        <taxon>Agaricomycetes</taxon>
        <taxon>Agaricomycetidae</taxon>
        <taxon>Atheliales</taxon>
        <taxon>Atheliaceae</taxon>
        <taxon>Athelia</taxon>
    </lineage>
</organism>
<reference evidence="1 2" key="1">
    <citation type="journal article" date="2016" name="Mol. Biol. Evol.">
        <title>Comparative Genomics of Early-Diverging Mushroom-Forming Fungi Provides Insights into the Origins of Lignocellulose Decay Capabilities.</title>
        <authorList>
            <person name="Nagy L.G."/>
            <person name="Riley R."/>
            <person name="Tritt A."/>
            <person name="Adam C."/>
            <person name="Daum C."/>
            <person name="Floudas D."/>
            <person name="Sun H."/>
            <person name="Yadav J.S."/>
            <person name="Pangilinan J."/>
            <person name="Larsson K.H."/>
            <person name="Matsuura K."/>
            <person name="Barry K."/>
            <person name="Labutti K."/>
            <person name="Kuo R."/>
            <person name="Ohm R.A."/>
            <person name="Bhattacharya S.S."/>
            <person name="Shirouzu T."/>
            <person name="Yoshinaga Y."/>
            <person name="Martin F.M."/>
            <person name="Grigoriev I.V."/>
            <person name="Hibbett D.S."/>
        </authorList>
    </citation>
    <scope>NUCLEOTIDE SEQUENCE [LARGE SCALE GENOMIC DNA]</scope>
    <source>
        <strain evidence="1 2">CBS 109695</strain>
    </source>
</reference>
<protein>
    <submittedName>
        <fullName evidence="1">Uncharacterized protein</fullName>
    </submittedName>
</protein>